<proteinExistence type="predicted"/>
<dbReference type="KEGG" id="mmo:MMOB5730"/>
<dbReference type="HOGENOM" id="CLU_311190_0_0_14"/>
<evidence type="ECO:0000313" key="3">
    <source>
        <dbReference type="Proteomes" id="UP000009072"/>
    </source>
</evidence>
<evidence type="ECO:0000256" key="1">
    <source>
        <dbReference type="SAM" id="Phobius"/>
    </source>
</evidence>
<gene>
    <name evidence="2" type="ordered locus">MMOB5730</name>
</gene>
<keyword evidence="1" id="KW-0812">Transmembrane</keyword>
<evidence type="ECO:0000313" key="2">
    <source>
        <dbReference type="EMBL" id="AAT28059.1"/>
    </source>
</evidence>
<dbReference type="STRING" id="267748.MMOB5730"/>
<dbReference type="Proteomes" id="UP000009072">
    <property type="component" value="Chromosome"/>
</dbReference>
<dbReference type="RefSeq" id="WP_011265093.1">
    <property type="nucleotide sequence ID" value="NC_006908.1"/>
</dbReference>
<accession>Q6KH71</accession>
<dbReference type="AlphaFoldDB" id="Q6KH71"/>
<protein>
    <submittedName>
        <fullName evidence="2">Expressed protein</fullName>
    </submittedName>
</protein>
<keyword evidence="1" id="KW-0472">Membrane</keyword>
<dbReference type="EMBL" id="AE017308">
    <property type="protein sequence ID" value="AAT28059.1"/>
    <property type="molecule type" value="Genomic_DNA"/>
</dbReference>
<keyword evidence="3" id="KW-1185">Reference proteome</keyword>
<reference evidence="2 3" key="1">
    <citation type="journal article" date="2004" name="Genome Res.">
        <title>The complete genome and proteome of Mycoplasma mobile.</title>
        <authorList>
            <person name="Jaffe J.D."/>
            <person name="Stange-Thomann N."/>
            <person name="Smith C."/>
            <person name="DeCaprio D."/>
            <person name="Fisher S."/>
            <person name="Butler J."/>
            <person name="Calvo S."/>
            <person name="Elkins T."/>
            <person name="FitzGerald M.G."/>
            <person name="Hafez N."/>
            <person name="Kodira C.D."/>
            <person name="Major J."/>
            <person name="Wang S."/>
            <person name="Wilkinson J."/>
            <person name="Nicol R."/>
            <person name="Nusbaum C."/>
            <person name="Birren B."/>
            <person name="Berg H.C."/>
            <person name="Church G.M."/>
        </authorList>
    </citation>
    <scope>NUCLEOTIDE SEQUENCE [LARGE SCALE GENOMIC DNA]</scope>
    <source>
        <strain evidence="3">ATCC 43663 / 163K / NCTC 11711</strain>
    </source>
</reference>
<organism evidence="2 3">
    <name type="scientific">Mycoplasma mobile (strain ATCC 43663 / 163K / NCTC 11711)</name>
    <name type="common">Mesomycoplasma mobile</name>
    <dbReference type="NCBI Taxonomy" id="267748"/>
    <lineage>
        <taxon>Bacteria</taxon>
        <taxon>Bacillati</taxon>
        <taxon>Mycoplasmatota</taxon>
        <taxon>Mycoplasmoidales</taxon>
        <taxon>Metamycoplasmataceae</taxon>
        <taxon>Mesomycoplasma</taxon>
    </lineage>
</organism>
<keyword evidence="1" id="KW-1133">Transmembrane helix</keyword>
<sequence length="944" mass="106864">MITKRKLSKKKKWLIGISAFGVVSTSIITPILLIASNPTVNSSSAFNKEKEQNWLNENTFSIKLEEKNRSITPFKSNSLTFFSLAIESPNYFSVKNNLESIEFPEDFSEAISYKVVESIPEQGKILANIHFQSGAIKEKVEISNFLTTSQAENILKQNLSHIKIFSANPSISYTNKYYEDISKPDSTIKENETNINKDYFFEAISNSIAPNLESVPKIFPNDFIILGLPKNIPVSFVRQFISVSPENQTVRLDFNGFDYPSVIGIKIQGFKPVSTNVNSMSSYNSDLEKLKSLTFKSKPIELPKQNQLDSNNIFSSETLLENLINLNESNMLNFIKDNLLLNYLSNVTTTEANFTIILKSGAKFTWESLKFNNLKTEFSSINDLYKYAENQFSNLSIQELEFDLQNMNVKNGQIQKTKQFINPTPQSYWSASSFIDKIRNSEVKINNKSGLNLSISYLLDGTVKSLAPIVGEATGEIKISSSETNLNFVTTQAKIQPLLFWSEKDESTNIFKIFTYPSIQTLYAGGDVEIDAPLSGRFFSAGGNTLLNSPEIETKLPKEGAKINIGYMLVTPDSSGKFIPNLNSTQIVKASISTSKTNSSQNLSYFSFISNMLPQDEKKSLEDVPQKSSIIIRSSNSYYDDVKNGIVDTRKQDLYLENKIHFETHVNPYSKDESGNWISKLGSKSFSNFSFTIQNQGEIVNNSNFYNKQELDTLLDVQIDELSKDLNQSTKKINLYFNEVFQNLEQNRVPAKIGRDNLELAKLDSRQFILKNGFRISLNELVVEDKRIFAKMNLIGAINYLSYFDKLNPLWLNLNNLSNVEVEIIPMIHSLSSNNNHNIYSKYEINSLSSSITNKNFDLIKYEKNLNESKLSESIPSILKNQKISNGFYLKFKNSDEKTNNNLFASHDLEFAKIFGSRTGISSAYFSLSVLTLQYAVLKDEISE</sequence>
<feature type="transmembrane region" description="Helical" evidence="1">
    <location>
        <begin position="12"/>
        <end position="35"/>
    </location>
</feature>
<name>Q6KH71_MYCM1</name>